<name>A0A9X9XIU4_9PROT</name>
<comment type="caution">
    <text evidence="1">The sequence shown here is derived from an EMBL/GenBank/DDBJ whole genome shotgun (WGS) entry which is preliminary data.</text>
</comment>
<evidence type="ECO:0000313" key="1">
    <source>
        <dbReference type="EMBL" id="MBR0683630.1"/>
    </source>
</evidence>
<dbReference type="EMBL" id="JAAEDL010000036">
    <property type="protein sequence ID" value="MBR0683630.1"/>
    <property type="molecule type" value="Genomic_DNA"/>
</dbReference>
<dbReference type="InterPro" id="IPR043773">
    <property type="entry name" value="JetA"/>
</dbReference>
<accession>A0A9X9XIU4</accession>
<reference evidence="1" key="2">
    <citation type="journal article" date="2021" name="Syst. Appl. Microbiol.">
        <title>Roseomonas hellenica sp. nov., isolated from roots of wild-growing Alkanna tinctoria.</title>
        <authorList>
            <person name="Rat A."/>
            <person name="Naranjo H.D."/>
            <person name="Lebbe L."/>
            <person name="Cnockaert M."/>
            <person name="Krigas N."/>
            <person name="Grigoriadou K."/>
            <person name="Maloupa E."/>
            <person name="Willems A."/>
        </authorList>
    </citation>
    <scope>NUCLEOTIDE SEQUENCE</scope>
    <source>
        <strain evidence="1">LMG 31228</strain>
    </source>
</reference>
<proteinExistence type="predicted"/>
<dbReference type="Pfam" id="PF18982">
    <property type="entry name" value="JetA"/>
    <property type="match status" value="1"/>
</dbReference>
<keyword evidence="2" id="KW-1185">Reference proteome</keyword>
<sequence>MFGVLPNTLFGVFHRASRVEYARLIVEIWEEFYADPLEDHPLARQVTAFIDDQVRQRRSVGLLGVEDAQAAESPGASAYRVLVDAGWLAPYPDAYRTRVDMPEPVQRLVRFLRDLERGSAATLGGAVAAMRSALQGVRDNPEGNALAVRDTAGRAEDFLWRLRGLVAGLRRIEREILEESDPGRTLGRFFASFVSVVIADWHVLKTAHNPYRHRGEVIDLASRLLDDPEALRRLAFAYADQELAPDIGAARMAVRDDLERVRSNLLGLDRLMTRLDGVRRRIERRVAITVAYLDLVGEGSGERLHALLRELGRYAEPGDQVPITTLAPEPGQLAPHTLAVPRAPRTRLDSTPPSREPPDPRLAAFVEARRAFLERTRVGNAMLAEFVARQCADGEPRRAADISIDSIEDAVATCAIPVLTLRRVNWPGFTVESLPGRAVSAMLDGPDFRLVPGARGKIGAE</sequence>
<dbReference type="AlphaFoldDB" id="A0A9X9XIU4"/>
<protein>
    <submittedName>
        <fullName evidence="1">Uncharacterized protein</fullName>
    </submittedName>
</protein>
<reference evidence="1" key="1">
    <citation type="submission" date="2020-01" db="EMBL/GenBank/DDBJ databases">
        <authorList>
            <person name="Rat A."/>
        </authorList>
    </citation>
    <scope>NUCLEOTIDE SEQUENCE</scope>
    <source>
        <strain evidence="1">LMG 31228</strain>
    </source>
</reference>
<evidence type="ECO:0000313" key="2">
    <source>
        <dbReference type="Proteomes" id="UP001138709"/>
    </source>
</evidence>
<dbReference type="Proteomes" id="UP001138709">
    <property type="component" value="Unassembled WGS sequence"/>
</dbReference>
<organism evidence="1 2">
    <name type="scientific">Neoroseomonas eburnea</name>
    <dbReference type="NCBI Taxonomy" id="1346889"/>
    <lineage>
        <taxon>Bacteria</taxon>
        <taxon>Pseudomonadati</taxon>
        <taxon>Pseudomonadota</taxon>
        <taxon>Alphaproteobacteria</taxon>
        <taxon>Acetobacterales</taxon>
        <taxon>Acetobacteraceae</taxon>
        <taxon>Neoroseomonas</taxon>
    </lineage>
</organism>
<gene>
    <name evidence="1" type="ORF">GXW74_24330</name>
</gene>